<dbReference type="PANTHER" id="PTHR35526">
    <property type="entry name" value="ANTI-SIGMA-F FACTOR RSBW-RELATED"/>
    <property type="match status" value="1"/>
</dbReference>
<dbReference type="EMBL" id="CP001700">
    <property type="protein sequence ID" value="ACU68969.1"/>
    <property type="molecule type" value="Genomic_DNA"/>
</dbReference>
<keyword evidence="1" id="KW-0723">Serine/threonine-protein kinase</keyword>
<dbReference type="GO" id="GO:0004674">
    <property type="term" value="F:protein serine/threonine kinase activity"/>
    <property type="evidence" value="ECO:0007669"/>
    <property type="project" value="UniProtKB-KW"/>
</dbReference>
<evidence type="ECO:0000256" key="2">
    <source>
        <dbReference type="SAM" id="MobiDB-lite"/>
    </source>
</evidence>
<dbReference type="InterPro" id="IPR050267">
    <property type="entry name" value="Anti-sigma-factor_SerPK"/>
</dbReference>
<evidence type="ECO:0000313" key="5">
    <source>
        <dbReference type="Proteomes" id="UP000000851"/>
    </source>
</evidence>
<dbReference type="InterPro" id="IPR036890">
    <property type="entry name" value="HATPase_C_sf"/>
</dbReference>
<name>C7QFN0_CATAD</name>
<dbReference type="InParanoid" id="C7QFN0"/>
<proteinExistence type="predicted"/>
<gene>
    <name evidence="4" type="ordered locus">Caci_0014</name>
</gene>
<dbReference type="Gene3D" id="3.30.565.10">
    <property type="entry name" value="Histidine kinase-like ATPase, C-terminal domain"/>
    <property type="match status" value="1"/>
</dbReference>
<accession>C7QFN0</accession>
<evidence type="ECO:0000259" key="3">
    <source>
        <dbReference type="Pfam" id="PF13581"/>
    </source>
</evidence>
<evidence type="ECO:0000256" key="1">
    <source>
        <dbReference type="ARBA" id="ARBA00022527"/>
    </source>
</evidence>
<keyword evidence="4" id="KW-0808">Transferase</keyword>
<keyword evidence="4" id="KW-0418">Kinase</keyword>
<dbReference type="SUPFAM" id="SSF55874">
    <property type="entry name" value="ATPase domain of HSP90 chaperone/DNA topoisomerase II/histidine kinase"/>
    <property type="match status" value="1"/>
</dbReference>
<feature type="domain" description="Histidine kinase/HSP90-like ATPase" evidence="3">
    <location>
        <begin position="10"/>
        <end position="110"/>
    </location>
</feature>
<protein>
    <submittedName>
        <fullName evidence="4">Putative signal transduction histidine kinase</fullName>
    </submittedName>
</protein>
<dbReference type="KEGG" id="cai:Caci_0014"/>
<feature type="region of interest" description="Disordered" evidence="2">
    <location>
        <begin position="131"/>
        <end position="160"/>
    </location>
</feature>
<dbReference type="PANTHER" id="PTHR35526:SF3">
    <property type="entry name" value="ANTI-SIGMA-F FACTOR RSBW"/>
    <property type="match status" value="1"/>
</dbReference>
<organism evidence="4 5">
    <name type="scientific">Catenulispora acidiphila (strain DSM 44928 / JCM 14897 / NBRC 102108 / NRRL B-24433 / ID139908)</name>
    <dbReference type="NCBI Taxonomy" id="479433"/>
    <lineage>
        <taxon>Bacteria</taxon>
        <taxon>Bacillati</taxon>
        <taxon>Actinomycetota</taxon>
        <taxon>Actinomycetes</taxon>
        <taxon>Catenulisporales</taxon>
        <taxon>Catenulisporaceae</taxon>
        <taxon>Catenulispora</taxon>
    </lineage>
</organism>
<dbReference type="RefSeq" id="WP_012784264.1">
    <property type="nucleotide sequence ID" value="NC_013131.1"/>
</dbReference>
<dbReference type="InterPro" id="IPR003594">
    <property type="entry name" value="HATPase_dom"/>
</dbReference>
<dbReference type="eggNOG" id="COG3920">
    <property type="taxonomic scope" value="Bacteria"/>
</dbReference>
<dbReference type="Pfam" id="PF13581">
    <property type="entry name" value="HATPase_c_2"/>
    <property type="match status" value="1"/>
</dbReference>
<dbReference type="OrthoDB" id="4327509at2"/>
<dbReference type="CDD" id="cd16936">
    <property type="entry name" value="HATPase_RsbW-like"/>
    <property type="match status" value="1"/>
</dbReference>
<dbReference type="Proteomes" id="UP000000851">
    <property type="component" value="Chromosome"/>
</dbReference>
<keyword evidence="5" id="KW-1185">Reference proteome</keyword>
<dbReference type="HOGENOM" id="CLU_090336_23_0_11"/>
<evidence type="ECO:0000313" key="4">
    <source>
        <dbReference type="EMBL" id="ACU68969.1"/>
    </source>
</evidence>
<dbReference type="STRING" id="479433.Caci_0014"/>
<reference evidence="4 5" key="1">
    <citation type="journal article" date="2009" name="Stand. Genomic Sci.">
        <title>Complete genome sequence of Catenulispora acidiphila type strain (ID 139908).</title>
        <authorList>
            <person name="Copeland A."/>
            <person name="Lapidus A."/>
            <person name="Glavina Del Rio T."/>
            <person name="Nolan M."/>
            <person name="Lucas S."/>
            <person name="Chen F."/>
            <person name="Tice H."/>
            <person name="Cheng J.F."/>
            <person name="Bruce D."/>
            <person name="Goodwin L."/>
            <person name="Pitluck S."/>
            <person name="Mikhailova N."/>
            <person name="Pati A."/>
            <person name="Ivanova N."/>
            <person name="Mavromatis K."/>
            <person name="Chen A."/>
            <person name="Palaniappan K."/>
            <person name="Chain P."/>
            <person name="Land M."/>
            <person name="Hauser L."/>
            <person name="Chang Y.J."/>
            <person name="Jeffries C.D."/>
            <person name="Chertkov O."/>
            <person name="Brettin T."/>
            <person name="Detter J.C."/>
            <person name="Han C."/>
            <person name="Ali Z."/>
            <person name="Tindall B.J."/>
            <person name="Goker M."/>
            <person name="Bristow J."/>
            <person name="Eisen J.A."/>
            <person name="Markowitz V."/>
            <person name="Hugenholtz P."/>
            <person name="Kyrpides N.C."/>
            <person name="Klenk H.P."/>
        </authorList>
    </citation>
    <scope>NUCLEOTIDE SEQUENCE [LARGE SCALE GENOMIC DNA]</scope>
    <source>
        <strain evidence="5">DSM 44928 / JCM 14897 / NBRC 102108 / NRRL B-24433 / ID139908</strain>
    </source>
</reference>
<sequence>MDVWSKEFAGRPECLAEARRFTYAVLGRGDGAHIAALVADELAGNAIRHTASGRPGGEFILRLARFGNRCRVRVDDQGGPTTPEVCAATDFEEAGRGLTIVASLSAQWGVEGDEHARSVWAEITFEEIPGISGPDGPAVDLPPQARARRKVGMTTEDWTR</sequence>
<dbReference type="AlphaFoldDB" id="C7QFN0"/>